<dbReference type="Proteomes" id="UP000323521">
    <property type="component" value="Chromosome"/>
</dbReference>
<accession>A0A3G1KXA9</accession>
<comment type="function">
    <text evidence="3">The glycine cleavage system catalyzes the degradation of glycine. The H protein shuttles the methylamine group of glycine from the P protein to the T protein.</text>
</comment>
<dbReference type="PROSITE" id="PS50968">
    <property type="entry name" value="BIOTINYL_LIPOYL"/>
    <property type="match status" value="1"/>
</dbReference>
<dbReference type="KEGG" id="fwa:DCMF_21770"/>
<dbReference type="InterPro" id="IPR017453">
    <property type="entry name" value="GCV_H_sub"/>
</dbReference>
<dbReference type="PANTHER" id="PTHR11715:SF3">
    <property type="entry name" value="GLYCINE CLEAVAGE SYSTEM H PROTEIN-RELATED"/>
    <property type="match status" value="1"/>
</dbReference>
<dbReference type="EMBL" id="CP017634">
    <property type="protein sequence ID" value="ATW27037.1"/>
    <property type="molecule type" value="Genomic_DNA"/>
</dbReference>
<dbReference type="InterPro" id="IPR000089">
    <property type="entry name" value="Biotin_lipoyl"/>
</dbReference>
<dbReference type="HAMAP" id="MF_00272">
    <property type="entry name" value="GcvH"/>
    <property type="match status" value="1"/>
</dbReference>
<keyword evidence="7" id="KW-1185">Reference proteome</keyword>
<keyword evidence="2 3" id="KW-0450">Lipoyl</keyword>
<dbReference type="SUPFAM" id="SSF51230">
    <property type="entry name" value="Single hybrid motif"/>
    <property type="match status" value="1"/>
</dbReference>
<dbReference type="NCBIfam" id="TIGR00527">
    <property type="entry name" value="gcvH"/>
    <property type="match status" value="1"/>
</dbReference>
<evidence type="ECO:0000259" key="5">
    <source>
        <dbReference type="PROSITE" id="PS50968"/>
    </source>
</evidence>
<organism evidence="6 7">
    <name type="scientific">Formimonas warabiya</name>
    <dbReference type="NCBI Taxonomy" id="1761012"/>
    <lineage>
        <taxon>Bacteria</taxon>
        <taxon>Bacillati</taxon>
        <taxon>Bacillota</taxon>
        <taxon>Clostridia</taxon>
        <taxon>Eubacteriales</taxon>
        <taxon>Peptococcaceae</taxon>
        <taxon>Candidatus Formimonas</taxon>
    </lineage>
</organism>
<evidence type="ECO:0000256" key="2">
    <source>
        <dbReference type="ARBA" id="ARBA00022823"/>
    </source>
</evidence>
<gene>
    <name evidence="3" type="primary">gcvH</name>
    <name evidence="6" type="ORF">DCMF_21770</name>
</gene>
<dbReference type="Gene3D" id="2.40.50.100">
    <property type="match status" value="1"/>
</dbReference>
<dbReference type="PROSITE" id="PS00189">
    <property type="entry name" value="LIPOYL"/>
    <property type="match status" value="1"/>
</dbReference>
<dbReference type="AlphaFoldDB" id="A0A3G1KXA9"/>
<dbReference type="OrthoDB" id="9796712at2"/>
<sequence length="127" mass="13705">MQVVQGLKYTKTHEWVKVEGSKGLVGLTDYAQGHLGEIVFVELPQVGDELSAGSPLGVVESVKAVSDVYAPVSGTVREINEELLDNPGNINQDPYGSWLASLELSDLSQLEALLDAAEYEKLCAEED</sequence>
<reference evidence="6 7" key="1">
    <citation type="submission" date="2016-10" db="EMBL/GenBank/DDBJ databases">
        <title>Complete Genome Sequence of Peptococcaceae strain DCMF.</title>
        <authorList>
            <person name="Edwards R.J."/>
            <person name="Holland S.I."/>
            <person name="Deshpande N.P."/>
            <person name="Wong Y.K."/>
            <person name="Ertan H."/>
            <person name="Manefield M."/>
            <person name="Russell T.L."/>
            <person name="Lee M.J."/>
        </authorList>
    </citation>
    <scope>NUCLEOTIDE SEQUENCE [LARGE SCALE GENOMIC DNA]</scope>
    <source>
        <strain evidence="6 7">DCMF</strain>
    </source>
</reference>
<dbReference type="GO" id="GO:0005960">
    <property type="term" value="C:glycine cleavage complex"/>
    <property type="evidence" value="ECO:0007669"/>
    <property type="project" value="InterPro"/>
</dbReference>
<dbReference type="CDD" id="cd06848">
    <property type="entry name" value="GCS_H"/>
    <property type="match status" value="1"/>
</dbReference>
<evidence type="ECO:0000256" key="1">
    <source>
        <dbReference type="ARBA" id="ARBA00009249"/>
    </source>
</evidence>
<evidence type="ECO:0000256" key="3">
    <source>
        <dbReference type="HAMAP-Rule" id="MF_00272"/>
    </source>
</evidence>
<name>A0A3G1KXA9_FORW1</name>
<dbReference type="NCBIfam" id="NF002270">
    <property type="entry name" value="PRK01202.1"/>
    <property type="match status" value="1"/>
</dbReference>
<feature type="domain" description="Lipoyl-binding" evidence="5">
    <location>
        <begin position="22"/>
        <end position="103"/>
    </location>
</feature>
<comment type="subunit">
    <text evidence="3">The glycine cleavage system is composed of four proteins: P, T, L and H.</text>
</comment>
<dbReference type="InterPro" id="IPR003016">
    <property type="entry name" value="2-oxoA_DH_lipoyl-BS"/>
</dbReference>
<dbReference type="InterPro" id="IPR033753">
    <property type="entry name" value="GCV_H/Fam206"/>
</dbReference>
<comment type="cofactor">
    <cofactor evidence="3">
        <name>(R)-lipoate</name>
        <dbReference type="ChEBI" id="CHEBI:83088"/>
    </cofactor>
    <text evidence="3">Binds 1 lipoyl cofactor covalently.</text>
</comment>
<dbReference type="RefSeq" id="WP_148136373.1">
    <property type="nucleotide sequence ID" value="NZ_CP017634.1"/>
</dbReference>
<evidence type="ECO:0000313" key="6">
    <source>
        <dbReference type="EMBL" id="ATW27037.1"/>
    </source>
</evidence>
<proteinExistence type="inferred from homology"/>
<evidence type="ECO:0000256" key="4">
    <source>
        <dbReference type="PIRSR" id="PIRSR617453-50"/>
    </source>
</evidence>
<dbReference type="InterPro" id="IPR002930">
    <property type="entry name" value="GCV_H"/>
</dbReference>
<dbReference type="InterPro" id="IPR011053">
    <property type="entry name" value="Single_hybrid_motif"/>
</dbReference>
<comment type="similarity">
    <text evidence="1 3">Belongs to the GcvH family.</text>
</comment>
<dbReference type="GO" id="GO:0009249">
    <property type="term" value="P:protein lipoylation"/>
    <property type="evidence" value="ECO:0007669"/>
    <property type="project" value="TreeGrafter"/>
</dbReference>
<dbReference type="Pfam" id="PF01597">
    <property type="entry name" value="GCV_H"/>
    <property type="match status" value="1"/>
</dbReference>
<dbReference type="GO" id="GO:0005829">
    <property type="term" value="C:cytosol"/>
    <property type="evidence" value="ECO:0007669"/>
    <property type="project" value="TreeGrafter"/>
</dbReference>
<protein>
    <recommendedName>
        <fullName evidence="3">Glycine cleavage system H protein</fullName>
    </recommendedName>
</protein>
<evidence type="ECO:0000313" key="7">
    <source>
        <dbReference type="Proteomes" id="UP000323521"/>
    </source>
</evidence>
<dbReference type="GO" id="GO:0019464">
    <property type="term" value="P:glycine decarboxylation via glycine cleavage system"/>
    <property type="evidence" value="ECO:0007669"/>
    <property type="project" value="UniProtKB-UniRule"/>
</dbReference>
<dbReference type="PANTHER" id="PTHR11715">
    <property type="entry name" value="GLYCINE CLEAVAGE SYSTEM H PROTEIN"/>
    <property type="match status" value="1"/>
</dbReference>
<feature type="modified residue" description="N6-lipoyllysine" evidence="3 4">
    <location>
        <position position="63"/>
    </location>
</feature>